<evidence type="ECO:0000313" key="9">
    <source>
        <dbReference type="EMBL" id="SFP72751.1"/>
    </source>
</evidence>
<feature type="transmembrane region" description="Helical" evidence="7">
    <location>
        <begin position="292"/>
        <end position="311"/>
    </location>
</feature>
<evidence type="ECO:0000256" key="6">
    <source>
        <dbReference type="ARBA" id="ARBA00023136"/>
    </source>
</evidence>
<reference evidence="9 10" key="1">
    <citation type="submission" date="2016-10" db="EMBL/GenBank/DDBJ databases">
        <authorList>
            <person name="de Groot N.N."/>
        </authorList>
    </citation>
    <scope>NUCLEOTIDE SEQUENCE [LARGE SCALE GENOMIC DNA]</scope>
    <source>
        <strain evidence="9 10">DSM 20678</strain>
    </source>
</reference>
<dbReference type="EMBL" id="FOXR01000003">
    <property type="protein sequence ID" value="SFP72751.1"/>
    <property type="molecule type" value="Genomic_DNA"/>
</dbReference>
<evidence type="ECO:0000259" key="8">
    <source>
        <dbReference type="PROSITE" id="PS50928"/>
    </source>
</evidence>
<dbReference type="GO" id="GO:0005886">
    <property type="term" value="C:plasma membrane"/>
    <property type="evidence" value="ECO:0007669"/>
    <property type="project" value="UniProtKB-SubCell"/>
</dbReference>
<comment type="subcellular location">
    <subcellularLocation>
        <location evidence="1 7">Cell membrane</location>
        <topology evidence="1 7">Multi-pass membrane protein</topology>
    </subcellularLocation>
</comment>
<dbReference type="InterPro" id="IPR000515">
    <property type="entry name" value="MetI-like"/>
</dbReference>
<protein>
    <submittedName>
        <fullName evidence="9">Oligopeptide transport system permease protein</fullName>
    </submittedName>
</protein>
<dbReference type="RefSeq" id="WP_025748715.1">
    <property type="nucleotide sequence ID" value="NZ_FOXR01000003.1"/>
</dbReference>
<evidence type="ECO:0000256" key="7">
    <source>
        <dbReference type="RuleBase" id="RU363032"/>
    </source>
</evidence>
<gene>
    <name evidence="9" type="ORF">SAMN05444406_1032</name>
</gene>
<keyword evidence="10" id="KW-1185">Reference proteome</keyword>
<dbReference type="PANTHER" id="PTHR43386:SF22">
    <property type="entry name" value="OLIGOPEPTIDE TRANSPORT SYSTEM PERMEASE PROTEIN OPPC"/>
    <property type="match status" value="1"/>
</dbReference>
<dbReference type="Proteomes" id="UP000198577">
    <property type="component" value="Unassembled WGS sequence"/>
</dbReference>
<dbReference type="InterPro" id="IPR050366">
    <property type="entry name" value="BP-dependent_transpt_permease"/>
</dbReference>
<dbReference type="CDD" id="cd06261">
    <property type="entry name" value="TM_PBP2"/>
    <property type="match status" value="1"/>
</dbReference>
<dbReference type="AlphaFoldDB" id="A0A1I5SQ55"/>
<dbReference type="Pfam" id="PF00528">
    <property type="entry name" value="BPD_transp_1"/>
    <property type="match status" value="1"/>
</dbReference>
<evidence type="ECO:0000256" key="4">
    <source>
        <dbReference type="ARBA" id="ARBA00022692"/>
    </source>
</evidence>
<dbReference type="GO" id="GO:0055085">
    <property type="term" value="P:transmembrane transport"/>
    <property type="evidence" value="ECO:0007669"/>
    <property type="project" value="InterPro"/>
</dbReference>
<name>A0A1I5SQ55_9FIRM</name>
<feature type="transmembrane region" description="Helical" evidence="7">
    <location>
        <begin position="178"/>
        <end position="199"/>
    </location>
</feature>
<dbReference type="Gene3D" id="1.10.3720.10">
    <property type="entry name" value="MetI-like"/>
    <property type="match status" value="1"/>
</dbReference>
<dbReference type="PROSITE" id="PS50928">
    <property type="entry name" value="ABC_TM1"/>
    <property type="match status" value="1"/>
</dbReference>
<dbReference type="InterPro" id="IPR035906">
    <property type="entry name" value="MetI-like_sf"/>
</dbReference>
<dbReference type="STRING" id="937334.SAMN05444406_1032"/>
<keyword evidence="6 7" id="KW-0472">Membrane</keyword>
<feature type="transmembrane region" description="Helical" evidence="7">
    <location>
        <begin position="106"/>
        <end position="127"/>
    </location>
</feature>
<dbReference type="InterPro" id="IPR025966">
    <property type="entry name" value="OppC_N"/>
</dbReference>
<keyword evidence="2 7" id="KW-0813">Transport</keyword>
<keyword evidence="4 7" id="KW-0812">Transmembrane</keyword>
<feature type="transmembrane region" description="Helical" evidence="7">
    <location>
        <begin position="139"/>
        <end position="158"/>
    </location>
</feature>
<feature type="domain" description="ABC transmembrane type-1" evidence="8">
    <location>
        <begin position="104"/>
        <end position="312"/>
    </location>
</feature>
<keyword evidence="3" id="KW-1003">Cell membrane</keyword>
<evidence type="ECO:0000256" key="3">
    <source>
        <dbReference type="ARBA" id="ARBA00022475"/>
    </source>
</evidence>
<dbReference type="SUPFAM" id="SSF161098">
    <property type="entry name" value="MetI-like"/>
    <property type="match status" value="1"/>
</dbReference>
<dbReference type="Pfam" id="PF12911">
    <property type="entry name" value="OppC_N"/>
    <property type="match status" value="1"/>
</dbReference>
<evidence type="ECO:0000313" key="10">
    <source>
        <dbReference type="Proteomes" id="UP000198577"/>
    </source>
</evidence>
<evidence type="ECO:0000256" key="2">
    <source>
        <dbReference type="ARBA" id="ARBA00022448"/>
    </source>
</evidence>
<evidence type="ECO:0000256" key="5">
    <source>
        <dbReference type="ARBA" id="ARBA00022989"/>
    </source>
</evidence>
<organism evidence="9 10">
    <name type="scientific">Caldicoprobacter faecalis</name>
    <dbReference type="NCBI Taxonomy" id="937334"/>
    <lineage>
        <taxon>Bacteria</taxon>
        <taxon>Bacillati</taxon>
        <taxon>Bacillota</taxon>
        <taxon>Clostridia</taxon>
        <taxon>Caldicoprobacterales</taxon>
        <taxon>Caldicoprobacteraceae</taxon>
        <taxon>Caldicoprobacter</taxon>
    </lineage>
</organism>
<feature type="transmembrane region" description="Helical" evidence="7">
    <location>
        <begin position="44"/>
        <end position="65"/>
    </location>
</feature>
<dbReference type="OrthoDB" id="9783218at2"/>
<feature type="transmembrane region" description="Helical" evidence="7">
    <location>
        <begin position="236"/>
        <end position="256"/>
    </location>
</feature>
<evidence type="ECO:0000256" key="1">
    <source>
        <dbReference type="ARBA" id="ARBA00004651"/>
    </source>
</evidence>
<sequence>MQVQIDPSLFEPIRGRTDVADEIVRPSITYWQDAWRRFKKNKPAMIGLVTVIIIILSAIFVPMFWPYDYATQIRGHENQGPSWEHPFGTDSLGRDLFIRVMYGARISLSIGLVASLINLTIGVLYGGISGYVGGRVDNIMMRIVDILYSVPLLLYVILLQVVLEKPIEQAFETSFLRVFKGIGSDLILIYIVLGLVYWVNMARIVRGQVLSLKNQEFVLAAKAQGASAWRIIWKHLIPNAIGPIIVTVTLAIPSAIFTEAFLSFIGIGVSAPMASWGTLASDAYRGIRSYPYLLFFPAACICITMIAFNLLGDGLRDALDPHMRK</sequence>
<proteinExistence type="inferred from homology"/>
<keyword evidence="5 7" id="KW-1133">Transmembrane helix</keyword>
<feature type="transmembrane region" description="Helical" evidence="7">
    <location>
        <begin position="262"/>
        <end position="280"/>
    </location>
</feature>
<accession>A0A1I5SQ55</accession>
<comment type="similarity">
    <text evidence="7">Belongs to the binding-protein-dependent transport system permease family.</text>
</comment>
<dbReference type="PANTHER" id="PTHR43386">
    <property type="entry name" value="OLIGOPEPTIDE TRANSPORT SYSTEM PERMEASE PROTEIN APPC"/>
    <property type="match status" value="1"/>
</dbReference>